<feature type="compositionally biased region" description="Low complexity" evidence="1">
    <location>
        <begin position="879"/>
        <end position="895"/>
    </location>
</feature>
<evidence type="ECO:0000256" key="1">
    <source>
        <dbReference type="SAM" id="MobiDB-lite"/>
    </source>
</evidence>
<feature type="region of interest" description="Disordered" evidence="1">
    <location>
        <begin position="342"/>
        <end position="411"/>
    </location>
</feature>
<feature type="compositionally biased region" description="Polar residues" evidence="1">
    <location>
        <begin position="533"/>
        <end position="549"/>
    </location>
</feature>
<feature type="compositionally biased region" description="Polar residues" evidence="1">
    <location>
        <begin position="456"/>
        <end position="469"/>
    </location>
</feature>
<feature type="region of interest" description="Disordered" evidence="1">
    <location>
        <begin position="425"/>
        <end position="617"/>
    </location>
</feature>
<dbReference type="EMBL" id="AGQS02006175">
    <property type="protein sequence ID" value="KYF38406.1"/>
    <property type="molecule type" value="Genomic_DNA"/>
</dbReference>
<name>A0A139XHZ7_TOXGO</name>
<feature type="compositionally biased region" description="Polar residues" evidence="1">
    <location>
        <begin position="565"/>
        <end position="576"/>
    </location>
</feature>
<dbReference type="AlphaFoldDB" id="A0A139XHZ7"/>
<feature type="compositionally biased region" description="Low complexity" evidence="1">
    <location>
        <begin position="71"/>
        <end position="82"/>
    </location>
</feature>
<feature type="region of interest" description="Disordered" evidence="1">
    <location>
        <begin position="39"/>
        <end position="82"/>
    </location>
</feature>
<feature type="compositionally biased region" description="Polar residues" evidence="1">
    <location>
        <begin position="111"/>
        <end position="125"/>
    </location>
</feature>
<feature type="compositionally biased region" description="Low complexity" evidence="1">
    <location>
        <begin position="133"/>
        <end position="174"/>
    </location>
</feature>
<feature type="signal peptide" evidence="2">
    <location>
        <begin position="1"/>
        <end position="26"/>
    </location>
</feature>
<feature type="region of interest" description="Disordered" evidence="1">
    <location>
        <begin position="108"/>
        <end position="248"/>
    </location>
</feature>
<evidence type="ECO:0000313" key="4">
    <source>
        <dbReference type="Proteomes" id="UP000074247"/>
    </source>
</evidence>
<accession>A0A139XHZ7</accession>
<feature type="compositionally biased region" description="Polar residues" evidence="1">
    <location>
        <begin position="425"/>
        <end position="448"/>
    </location>
</feature>
<reference evidence="3 4" key="1">
    <citation type="journal article" date="2016" name="Nat. Commun.">
        <title>Local admixture of amplified and diversified secreted pathogenesis determinants shapes mosaic Toxoplasma gondii genomes.</title>
        <authorList>
            <person name="Lorenzi H."/>
            <person name="Khan A."/>
            <person name="Behnke M.S."/>
            <person name="Namasivayam S."/>
            <person name="Swapna L.S."/>
            <person name="Hadjithomas M."/>
            <person name="Karamycheva S."/>
            <person name="Pinney D."/>
            <person name="Brunk B.P."/>
            <person name="Ajioka J.W."/>
            <person name="Ajzenberg D."/>
            <person name="Boothroyd J.C."/>
            <person name="Boyle J.P."/>
            <person name="Darde M.L."/>
            <person name="Diaz-Miranda M.A."/>
            <person name="Dubey J.P."/>
            <person name="Fritz H.M."/>
            <person name="Gennari S.M."/>
            <person name="Gregory B.D."/>
            <person name="Kim K."/>
            <person name="Saeij J.P."/>
            <person name="Su C."/>
            <person name="White M.W."/>
            <person name="Zhu X.Q."/>
            <person name="Howe D.K."/>
            <person name="Rosenthal B.M."/>
            <person name="Grigg M.E."/>
            <person name="Parkinson J."/>
            <person name="Liu L."/>
            <person name="Kissinger J.C."/>
            <person name="Roos D.S."/>
            <person name="Sibley L.D."/>
        </authorList>
    </citation>
    <scope>NUCLEOTIDE SEQUENCE [LARGE SCALE GENOMIC DNA]</scope>
    <source>
        <strain evidence="3 4">ARI</strain>
    </source>
</reference>
<feature type="region of interest" description="Disordered" evidence="1">
    <location>
        <begin position="637"/>
        <end position="703"/>
    </location>
</feature>
<sequence length="1004" mass="105754">MKRFLFGSFILWAGLCGLAAIDEAEAQWGISRNGRWGAHRASGGGATFSASRGTGAPSVVADSGTSSSRDLSPPVALPSSAAASGGTTFSPYAARVAAAAGPSPVTPFASPANSATPPPLTQYSPRQGPVTYPTTSEPFPSTRTSTTFSPASPAWAPRPAQANTSGSSGSSGLSNFIEGTTRPAWNPTSVSPSLPVNRGSETFLSRPPQSLTNYSTRIAPANASRSNGPASVASSGDSSIPASLGTSDSHELLPVTRLDFTETRLSSTRGINGMNTWGTSPVAAASDTGVPWTGMSLSERTDENWSTATAAGPRTSVPNSMSGARTQSLVGGAAAVNFRSEGFQQASSDTNVSRSWTTSTAETSNPAGQQGGDWTMRSSRAAWSNTNGSIPTQSPNSSRGTTGRNVWASTNGSEGQATAYELSTHTPFRSGDTPSWTSSTPVQSASDNIEQRPWETTESAAFPSANASEGSHRSADHGSTSSVRNSDANRPTESSFYASNVPRNNASSWDAATPVGRATDASTTDSDRLPGADTSNTASLLPNTNSRRNYGQLPPLDGPLMQPIPFSTGSTGNLDTSGGFRSGDSSVFSSREETVNSRDSRTHQLPSPVDRPTYVSDHSPPATLGLPFALPMTVESGTGSFPGQSSLSANATGARYDSSVESRGTEITPDSPPAAASVYQPSNATTPVPSHRSGSQARGAEANDGEFSYSFSSRQAMVDHIEPSQGLLPFSGSEEERDTMKREPQETFRMNYCDDGSSQCGERSGMIPPPTDRNVTAVLSELPGSAFLRSNPISQTDDDEVGLHRVGYIPPSAFNGNETGAGGSRAEPGARNFGQQPRDPGELLYGGLNDYLKDAEDPYAGHLGALSRAPYQEKSPDVSATTTSPPYTYPATYNPYSDNIDVDQIPDSPYHNYAYAEDPFPSPYSTHSRLENYGAEFNNRYYHERRIAPNISWGDYTQRKKALEEARKREEQLLQEGRIGVLEASETSFQGLIGYPSGPHPTNT</sequence>
<keyword evidence="2" id="KW-0732">Signal</keyword>
<protein>
    <recommendedName>
        <fullName evidence="5">Proteophosphoglycan 5, related protein</fullName>
    </recommendedName>
</protein>
<evidence type="ECO:0000256" key="2">
    <source>
        <dbReference type="SAM" id="SignalP"/>
    </source>
</evidence>
<feature type="compositionally biased region" description="Polar residues" evidence="1">
    <location>
        <begin position="637"/>
        <end position="651"/>
    </location>
</feature>
<feature type="region of interest" description="Disordered" evidence="1">
    <location>
        <begin position="303"/>
        <end position="324"/>
    </location>
</feature>
<feature type="compositionally biased region" description="Polar residues" evidence="1">
    <location>
        <begin position="376"/>
        <end position="411"/>
    </location>
</feature>
<organism evidence="3 4">
    <name type="scientific">Toxoplasma gondii ARI</name>
    <dbReference type="NCBI Taxonomy" id="1074872"/>
    <lineage>
        <taxon>Eukaryota</taxon>
        <taxon>Sar</taxon>
        <taxon>Alveolata</taxon>
        <taxon>Apicomplexa</taxon>
        <taxon>Conoidasida</taxon>
        <taxon>Coccidia</taxon>
        <taxon>Eucoccidiorida</taxon>
        <taxon>Eimeriorina</taxon>
        <taxon>Sarcocystidae</taxon>
        <taxon>Toxoplasma</taxon>
    </lineage>
</organism>
<feature type="region of interest" description="Disordered" evidence="1">
    <location>
        <begin position="867"/>
        <end position="895"/>
    </location>
</feature>
<feature type="chain" id="PRO_5007300714" description="Proteophosphoglycan 5, related protein" evidence="2">
    <location>
        <begin position="27"/>
        <end position="1004"/>
    </location>
</feature>
<evidence type="ECO:0008006" key="5">
    <source>
        <dbReference type="Google" id="ProtNLM"/>
    </source>
</evidence>
<feature type="region of interest" description="Disordered" evidence="1">
    <location>
        <begin position="813"/>
        <end position="841"/>
    </location>
</feature>
<comment type="caution">
    <text evidence="3">The sequence shown here is derived from an EMBL/GenBank/DDBJ whole genome shotgun (WGS) entry which is preliminary data.</text>
</comment>
<dbReference type="VEuPathDB" id="ToxoDB:TGARI_269380"/>
<proteinExistence type="predicted"/>
<feature type="compositionally biased region" description="Polar residues" evidence="1">
    <location>
        <begin position="223"/>
        <end position="247"/>
    </location>
</feature>
<feature type="compositionally biased region" description="Polar residues" evidence="1">
    <location>
        <begin position="679"/>
        <end position="696"/>
    </location>
</feature>
<feature type="compositionally biased region" description="Polar residues" evidence="1">
    <location>
        <begin position="477"/>
        <end position="510"/>
    </location>
</feature>
<feature type="compositionally biased region" description="Basic and acidic residues" evidence="1">
    <location>
        <begin position="590"/>
        <end position="602"/>
    </location>
</feature>
<evidence type="ECO:0000313" key="3">
    <source>
        <dbReference type="EMBL" id="KYF38406.1"/>
    </source>
</evidence>
<gene>
    <name evidence="3" type="ORF">TGARI_269380</name>
</gene>
<dbReference type="Proteomes" id="UP000074247">
    <property type="component" value="Unassembled WGS sequence"/>
</dbReference>
<feature type="compositionally biased region" description="Polar residues" evidence="1">
    <location>
        <begin position="186"/>
        <end position="216"/>
    </location>
</feature>
<dbReference type="OrthoDB" id="331372at2759"/>
<feature type="compositionally biased region" description="Polar residues" evidence="1">
    <location>
        <begin position="342"/>
        <end position="368"/>
    </location>
</feature>